<dbReference type="AlphaFoldDB" id="B8HTQ1"/>
<proteinExistence type="predicted"/>
<dbReference type="STRING" id="395961.Cyan7425_3814"/>
<evidence type="ECO:0008006" key="2">
    <source>
        <dbReference type="Google" id="ProtNLM"/>
    </source>
</evidence>
<dbReference type="EMBL" id="CP001344">
    <property type="protein sequence ID" value="ACL46132.1"/>
    <property type="molecule type" value="Genomic_DNA"/>
</dbReference>
<accession>B8HTQ1</accession>
<organism evidence="1">
    <name type="scientific">Cyanothece sp. (strain PCC 7425 / ATCC 29141)</name>
    <dbReference type="NCBI Taxonomy" id="395961"/>
    <lineage>
        <taxon>Bacteria</taxon>
        <taxon>Bacillati</taxon>
        <taxon>Cyanobacteriota</taxon>
        <taxon>Cyanophyceae</taxon>
        <taxon>Gomontiellales</taxon>
        <taxon>Cyanothecaceae</taxon>
        <taxon>Cyanothece</taxon>
    </lineage>
</organism>
<protein>
    <recommendedName>
        <fullName evidence="2">DUF4279 domain-containing protein</fullName>
    </recommendedName>
</protein>
<reference evidence="1" key="1">
    <citation type="submission" date="2009-01" db="EMBL/GenBank/DDBJ databases">
        <title>Complete sequence of chromosome Cyanothece sp. PCC 7425.</title>
        <authorList>
            <consortium name="US DOE Joint Genome Institute"/>
            <person name="Lucas S."/>
            <person name="Copeland A."/>
            <person name="Lapidus A."/>
            <person name="Glavina del Rio T."/>
            <person name="Dalin E."/>
            <person name="Tice H."/>
            <person name="Bruce D."/>
            <person name="Goodwin L."/>
            <person name="Pitluck S."/>
            <person name="Sims D."/>
            <person name="Meineke L."/>
            <person name="Brettin T."/>
            <person name="Detter J.C."/>
            <person name="Han C."/>
            <person name="Larimer F."/>
            <person name="Land M."/>
            <person name="Hauser L."/>
            <person name="Kyrpides N."/>
            <person name="Ovchinnikova G."/>
            <person name="Liberton M."/>
            <person name="Stoeckel J."/>
            <person name="Banerjee A."/>
            <person name="Singh A."/>
            <person name="Page L."/>
            <person name="Sato H."/>
            <person name="Zhao L."/>
            <person name="Sherman L."/>
            <person name="Pakrasi H."/>
            <person name="Richardson P."/>
        </authorList>
    </citation>
    <scope>NUCLEOTIDE SEQUENCE</scope>
    <source>
        <strain evidence="1">PCC 7425</strain>
    </source>
</reference>
<sequence>MKYIYFLQIACDEDQHESISAILNTQSTNSRLNSWELRLVEQETDPPIYFIDYFLNLLEGKYDELSRIGIERRYISVWMYYEYDNQCNIEFAPEDMKRLGEEGITLCISCWENPDWEPPDDEENSKTS</sequence>
<dbReference type="KEGG" id="cyn:Cyan7425_3814"/>
<dbReference type="OrthoDB" id="2086634at2"/>
<dbReference type="eggNOG" id="ENOG5033VFY">
    <property type="taxonomic scope" value="Bacteria"/>
</dbReference>
<evidence type="ECO:0000313" key="1">
    <source>
        <dbReference type="EMBL" id="ACL46132.1"/>
    </source>
</evidence>
<name>B8HTQ1_CYAP4</name>
<dbReference type="HOGENOM" id="CLU_1955949_0_0_3"/>
<gene>
    <name evidence="1" type="ordered locus">Cyan7425_3814</name>
</gene>